<dbReference type="Proteomes" id="UP001229244">
    <property type="component" value="Unassembled WGS sequence"/>
</dbReference>
<evidence type="ECO:0008006" key="3">
    <source>
        <dbReference type="Google" id="ProtNLM"/>
    </source>
</evidence>
<accession>A0AAE4ARE9</accession>
<dbReference type="Pfam" id="PF07372">
    <property type="entry name" value="DUF1491"/>
    <property type="match status" value="1"/>
</dbReference>
<dbReference type="InterPro" id="IPR009964">
    <property type="entry name" value="DUF1491"/>
</dbReference>
<comment type="caution">
    <text evidence="1">The sequence shown here is derived from an EMBL/GenBank/DDBJ whole genome shotgun (WGS) entry which is preliminary data.</text>
</comment>
<dbReference type="EMBL" id="JAUSUL010000001">
    <property type="protein sequence ID" value="MDQ0315116.1"/>
    <property type="molecule type" value="Genomic_DNA"/>
</dbReference>
<evidence type="ECO:0000313" key="2">
    <source>
        <dbReference type="Proteomes" id="UP001229244"/>
    </source>
</evidence>
<reference evidence="1" key="1">
    <citation type="submission" date="2023-07" db="EMBL/GenBank/DDBJ databases">
        <title>Genomic Encyclopedia of Type Strains, Phase IV (KMG-IV): sequencing the most valuable type-strain genomes for metagenomic binning, comparative biology and taxonomic classification.</title>
        <authorList>
            <person name="Goeker M."/>
        </authorList>
    </citation>
    <scope>NUCLEOTIDE SEQUENCE</scope>
    <source>
        <strain evidence="1">DSM 21202</strain>
    </source>
</reference>
<dbReference type="RefSeq" id="WP_306884909.1">
    <property type="nucleotide sequence ID" value="NZ_JAUSUL010000001.1"/>
</dbReference>
<evidence type="ECO:0000313" key="1">
    <source>
        <dbReference type="EMBL" id="MDQ0315116.1"/>
    </source>
</evidence>
<dbReference type="Gene3D" id="3.40.1530.20">
    <property type="entry name" value="Protein of unknown function (DUF1491)"/>
    <property type="match status" value="1"/>
</dbReference>
<keyword evidence="2" id="KW-1185">Reference proteome</keyword>
<organism evidence="1 2">
    <name type="scientific">Amorphus orientalis</name>
    <dbReference type="NCBI Taxonomy" id="649198"/>
    <lineage>
        <taxon>Bacteria</taxon>
        <taxon>Pseudomonadati</taxon>
        <taxon>Pseudomonadota</taxon>
        <taxon>Alphaproteobacteria</taxon>
        <taxon>Hyphomicrobiales</taxon>
        <taxon>Amorphaceae</taxon>
        <taxon>Amorphus</taxon>
    </lineage>
</organism>
<dbReference type="AlphaFoldDB" id="A0AAE4ARE9"/>
<gene>
    <name evidence="1" type="ORF">J2S73_001553</name>
</gene>
<protein>
    <recommendedName>
        <fullName evidence="3">DUF1491 domain-containing protein</fullName>
    </recommendedName>
</protein>
<proteinExistence type="predicted"/>
<name>A0AAE4ARE9_9HYPH</name>
<sequence length="116" mass="12752">MRLTSSVWVSAYLRRCQTEGVFGAVVRKGAAEAGAIFVKINRLDGSADLFAPAPQALEGEGLLAWGSRRFEPLMTAEPEADVDARLARERDFDPDLWVVEIEDRAARTFLDEGPEG</sequence>